<protein>
    <submittedName>
        <fullName evidence="10">Aldehyde:ferredoxin oxidoreductase</fullName>
    </submittedName>
</protein>
<dbReference type="Proteomes" id="UP000199208">
    <property type="component" value="Unassembled WGS sequence"/>
</dbReference>
<reference evidence="10 11" key="1">
    <citation type="submission" date="2016-10" db="EMBL/GenBank/DDBJ databases">
        <authorList>
            <person name="de Groot N.N."/>
        </authorList>
    </citation>
    <scope>NUCLEOTIDE SEQUENCE [LARGE SCALE GENOMIC DNA]</scope>
    <source>
        <strain evidence="10 11">DSM 2784</strain>
    </source>
</reference>
<dbReference type="GO" id="GO:0046872">
    <property type="term" value="F:metal ion binding"/>
    <property type="evidence" value="ECO:0007669"/>
    <property type="project" value="UniProtKB-KW"/>
</dbReference>
<dbReference type="InterPro" id="IPR013985">
    <property type="entry name" value="Ald_Fedxn_OxRdtase_dom3"/>
</dbReference>
<keyword evidence="5" id="KW-0560">Oxidoreductase</keyword>
<dbReference type="Gene3D" id="1.10.569.10">
    <property type="entry name" value="Aldehyde Ferredoxin Oxidoreductase Protein, subunit A, domain 2"/>
    <property type="match status" value="1"/>
</dbReference>
<dbReference type="Pfam" id="PF02730">
    <property type="entry name" value="AFOR_N"/>
    <property type="match status" value="1"/>
</dbReference>
<dbReference type="EMBL" id="FMWL01000008">
    <property type="protein sequence ID" value="SCZ79638.1"/>
    <property type="molecule type" value="Genomic_DNA"/>
</dbReference>
<dbReference type="SUPFAM" id="SSF48310">
    <property type="entry name" value="Aldehyde ferredoxin oxidoreductase, C-terminal domains"/>
    <property type="match status" value="1"/>
</dbReference>
<dbReference type="PANTHER" id="PTHR30038">
    <property type="entry name" value="ALDEHYDE FERREDOXIN OXIDOREDUCTASE"/>
    <property type="match status" value="1"/>
</dbReference>
<proteinExistence type="inferred from homology"/>
<dbReference type="PANTHER" id="PTHR30038:SF0">
    <property type="entry name" value="TUNGSTEN-CONTAINING ALDEHYDE FERREDOXIN OXIDOREDUCTASE"/>
    <property type="match status" value="1"/>
</dbReference>
<comment type="cofactor">
    <cofactor evidence="1">
        <name>[4Fe-4S] cluster</name>
        <dbReference type="ChEBI" id="CHEBI:49883"/>
    </cofactor>
</comment>
<accession>A0A1G5S0K0</accession>
<dbReference type="GO" id="GO:0051539">
    <property type="term" value="F:4 iron, 4 sulfur cluster binding"/>
    <property type="evidence" value="ECO:0007669"/>
    <property type="project" value="UniProtKB-KW"/>
</dbReference>
<evidence type="ECO:0000313" key="10">
    <source>
        <dbReference type="EMBL" id="SCZ79638.1"/>
    </source>
</evidence>
<dbReference type="GO" id="GO:0016625">
    <property type="term" value="F:oxidoreductase activity, acting on the aldehyde or oxo group of donors, iron-sulfur protein as acceptor"/>
    <property type="evidence" value="ECO:0007669"/>
    <property type="project" value="InterPro"/>
</dbReference>
<evidence type="ECO:0000259" key="9">
    <source>
        <dbReference type="SMART" id="SM00790"/>
    </source>
</evidence>
<evidence type="ECO:0000313" key="11">
    <source>
        <dbReference type="Proteomes" id="UP000199208"/>
    </source>
</evidence>
<evidence type="ECO:0000256" key="8">
    <source>
        <dbReference type="ARBA" id="ARBA00049934"/>
    </source>
</evidence>
<comment type="cofactor">
    <cofactor evidence="8">
        <name>tungstopterin</name>
        <dbReference type="ChEBI" id="CHEBI:30402"/>
    </cofactor>
</comment>
<keyword evidence="4" id="KW-0479">Metal-binding</keyword>
<organism evidence="10 11">
    <name type="scientific">Acidaminobacter hydrogenoformans DSM 2784</name>
    <dbReference type="NCBI Taxonomy" id="1120920"/>
    <lineage>
        <taxon>Bacteria</taxon>
        <taxon>Bacillati</taxon>
        <taxon>Bacillota</taxon>
        <taxon>Clostridia</taxon>
        <taxon>Peptostreptococcales</taxon>
        <taxon>Acidaminobacteraceae</taxon>
        <taxon>Acidaminobacter</taxon>
    </lineage>
</organism>
<keyword evidence="11" id="KW-1185">Reference proteome</keyword>
<dbReference type="InterPro" id="IPR051919">
    <property type="entry name" value="W-dependent_AOR"/>
</dbReference>
<comment type="similarity">
    <text evidence="2">Belongs to the AOR/FOR family.</text>
</comment>
<evidence type="ECO:0000256" key="5">
    <source>
        <dbReference type="ARBA" id="ARBA00023002"/>
    </source>
</evidence>
<dbReference type="AlphaFoldDB" id="A0A1G5S0K0"/>
<dbReference type="InterPro" id="IPR036503">
    <property type="entry name" value="Ald_Fedxn_OxRdtase_N_sf"/>
</dbReference>
<name>A0A1G5S0K0_9FIRM</name>
<evidence type="ECO:0000256" key="3">
    <source>
        <dbReference type="ARBA" id="ARBA00022485"/>
    </source>
</evidence>
<keyword evidence="7" id="KW-0411">Iron-sulfur</keyword>
<gene>
    <name evidence="10" type="ORF">SAMN03080599_01857</name>
</gene>
<feature type="domain" description="Aldehyde ferredoxin oxidoreductase N-terminal" evidence="9">
    <location>
        <begin position="67"/>
        <end position="278"/>
    </location>
</feature>
<evidence type="ECO:0000256" key="6">
    <source>
        <dbReference type="ARBA" id="ARBA00023004"/>
    </source>
</evidence>
<dbReference type="InterPro" id="IPR001203">
    <property type="entry name" value="OxRdtase_Ald_Fedxn_C"/>
</dbReference>
<evidence type="ECO:0000256" key="2">
    <source>
        <dbReference type="ARBA" id="ARBA00011032"/>
    </source>
</evidence>
<evidence type="ECO:0000256" key="4">
    <source>
        <dbReference type="ARBA" id="ARBA00022723"/>
    </source>
</evidence>
<keyword evidence="3" id="KW-0004">4Fe-4S</keyword>
<dbReference type="GO" id="GO:0009055">
    <property type="term" value="F:electron transfer activity"/>
    <property type="evidence" value="ECO:0007669"/>
    <property type="project" value="InterPro"/>
</dbReference>
<dbReference type="InterPro" id="IPR013983">
    <property type="entry name" value="Ald_Fedxn_OxRdtase_N"/>
</dbReference>
<dbReference type="Pfam" id="PF01314">
    <property type="entry name" value="AFOR_C"/>
    <property type="match status" value="1"/>
</dbReference>
<dbReference type="InterPro" id="IPR036021">
    <property type="entry name" value="Tungsten_al_ferr_oxy-like_C"/>
</dbReference>
<dbReference type="Gene3D" id="3.60.9.10">
    <property type="entry name" value="Aldehyde ferredoxin oxidoreductase, N-terminal domain"/>
    <property type="match status" value="1"/>
</dbReference>
<dbReference type="SMART" id="SM00790">
    <property type="entry name" value="AFOR_N"/>
    <property type="match status" value="1"/>
</dbReference>
<dbReference type="STRING" id="1120920.SAMN03080599_01857"/>
<dbReference type="InterPro" id="IPR013984">
    <property type="entry name" value="Ald_Fedxn_OxRdtase_dom2"/>
</dbReference>
<dbReference type="SUPFAM" id="SSF56228">
    <property type="entry name" value="Aldehyde ferredoxin oxidoreductase, N-terminal domain"/>
    <property type="match status" value="1"/>
</dbReference>
<evidence type="ECO:0000256" key="7">
    <source>
        <dbReference type="ARBA" id="ARBA00023014"/>
    </source>
</evidence>
<keyword evidence="6" id="KW-0408">Iron</keyword>
<evidence type="ECO:0000256" key="1">
    <source>
        <dbReference type="ARBA" id="ARBA00001966"/>
    </source>
</evidence>
<dbReference type="Gene3D" id="1.10.599.10">
    <property type="entry name" value="Aldehyde Ferredoxin Oxidoreductase Protein, subunit A, domain 3"/>
    <property type="match status" value="1"/>
</dbReference>
<sequence length="646" mass="69401">MPVFEGLPGFLLVGDWARLNCWLGTGPNQHLVGDWDSPKTTAQILWIFCYNRVKCGIPNFSTYQEDVMDHILRINTRTKEIRYEETPDAYLKTGGRGLIAKILLHEVDPACEPLGRHNKLIFAMGLLTGTNVSSASRVCIGAKSPLTQGIKESNSGGTTAMRLAQLGLKAVILEDQPLEEQPLDDQWYYIKISKDECSLESASDYLGMGTGEFCEAIHKIYPGAAVSCIGPVGEMLYSSAGIATTDTDHKPGRFSGRGGLGAVMGSKKIKGIVVIGKDTMPLADKDGFMTALKTYTAVVKDAPSTLNYRTLGTASMVRVMNGHSGLPTCNFSLGTFDGMDNICGETMFDVITERGGEGRTSHACMPGCVIQCSNVYPDKDGKTIVSPLEYENIGLLGSNLGISDLDTVARLNALCNEMGIDTIETGAAIGVAMEAGLAAFGDGAAALGLMEEIRQGTVLGRLLGSGATITGKVLGVRNVPAINGQAFPAYDPRAIKGMGVTYATSPMGADHTYGATARAQIEQASRVGQADLSFRTQKNMAIYDTMGFCIFCSGAVGNQHQLIADLINARHGWSVDADWLKAVGEETLKDEHTFNQKAGFTKAHYRMPECFTERRLPGLNSVFDVTPEELAEVVDAHFEGRKTLKP</sequence>